<feature type="compositionally biased region" description="Low complexity" evidence="1">
    <location>
        <begin position="63"/>
        <end position="80"/>
    </location>
</feature>
<organism evidence="2 3">
    <name type="scientific">Tanacetum coccineum</name>
    <dbReference type="NCBI Taxonomy" id="301880"/>
    <lineage>
        <taxon>Eukaryota</taxon>
        <taxon>Viridiplantae</taxon>
        <taxon>Streptophyta</taxon>
        <taxon>Embryophyta</taxon>
        <taxon>Tracheophyta</taxon>
        <taxon>Spermatophyta</taxon>
        <taxon>Magnoliopsida</taxon>
        <taxon>eudicotyledons</taxon>
        <taxon>Gunneridae</taxon>
        <taxon>Pentapetalae</taxon>
        <taxon>asterids</taxon>
        <taxon>campanulids</taxon>
        <taxon>Asterales</taxon>
        <taxon>Asteraceae</taxon>
        <taxon>Asteroideae</taxon>
        <taxon>Anthemideae</taxon>
        <taxon>Anthemidinae</taxon>
        <taxon>Tanacetum</taxon>
    </lineage>
</organism>
<feature type="compositionally biased region" description="Basic and acidic residues" evidence="1">
    <location>
        <begin position="40"/>
        <end position="52"/>
    </location>
</feature>
<sequence length="653" mass="73708">MILCMSMENNGPQPQSPSPIESDASSTVYSLVKSNDSDGEQGKKTVSDHSVTDDPIPIPSSEQVTTSTQKTQPQVPKPQQTVDQFVHGARAQLGRYQELSKWDLVTFGEVKTLRTIYLFPLHNQANPAGQEEVIDMMCKTEEQDVKLSGTIDEEVYDSQPPVFVDPDHPTKFYKVVKSFVWILHQAPRDSLGPTNKSWCDAFEALMQSNFNEFPVGALKLTFFLGLQVKQNKGGIFISQDKYVAEILKKFDLVNVKAAITPMETKLPLTKDEEAFDVDVHLYRSMIGSLMYLTASRPDIMYAVCVCSRFQVTPKTSHLNAVKRIFKYLKGKPNLGLWYPRESPFDLEAFSDSDYGGSNLDRKSTTGGCQFLGQRLISWQCKKQTIVATSTTEAEYVAAANCCGQVLWVQNQLLDYGFNFMNTKIHIDNESTICIVKNPVYHSKTKHIEIRHHFIRDCYEKKLISVEKIHTDLNVADLLTKPFDGPRFNYLVVSIGFAEIVDFLRGLNLRYALTANPTIYDSLVKQFWQSAIANTKADGSLEINATIDTIRYTISEASIKGFTSIRERPGITMLPNDDLFEGMGQIGYPTDGTFTFWKSFFTPQWRYLVHHLLHCISSKSGGWDQFGSNIATALICLSTGRVYKRVKQKTNTFI</sequence>
<protein>
    <submittedName>
        <fullName evidence="2">Ribonuclease H-like domain-containing protein</fullName>
    </submittedName>
</protein>
<dbReference type="CDD" id="cd09272">
    <property type="entry name" value="RNase_HI_RT_Ty1"/>
    <property type="match status" value="1"/>
</dbReference>
<keyword evidence="3" id="KW-1185">Reference proteome</keyword>
<evidence type="ECO:0000313" key="3">
    <source>
        <dbReference type="Proteomes" id="UP001151760"/>
    </source>
</evidence>
<dbReference type="Proteomes" id="UP001151760">
    <property type="component" value="Unassembled WGS sequence"/>
</dbReference>
<gene>
    <name evidence="2" type="ORF">Tco_0841163</name>
</gene>
<evidence type="ECO:0000256" key="1">
    <source>
        <dbReference type="SAM" id="MobiDB-lite"/>
    </source>
</evidence>
<name>A0ABQ5AWN8_9ASTR</name>
<dbReference type="EMBL" id="BQNB010012690">
    <property type="protein sequence ID" value="GJT06701.1"/>
    <property type="molecule type" value="Genomic_DNA"/>
</dbReference>
<feature type="compositionally biased region" description="Polar residues" evidence="1">
    <location>
        <begin position="23"/>
        <end position="34"/>
    </location>
</feature>
<reference evidence="2" key="2">
    <citation type="submission" date="2022-01" db="EMBL/GenBank/DDBJ databases">
        <authorList>
            <person name="Yamashiro T."/>
            <person name="Shiraishi A."/>
            <person name="Satake H."/>
            <person name="Nakayama K."/>
        </authorList>
    </citation>
    <scope>NUCLEOTIDE SEQUENCE</scope>
</reference>
<dbReference type="PANTHER" id="PTHR11439">
    <property type="entry name" value="GAG-POL-RELATED RETROTRANSPOSON"/>
    <property type="match status" value="1"/>
</dbReference>
<reference evidence="2" key="1">
    <citation type="journal article" date="2022" name="Int. J. Mol. Sci.">
        <title>Draft Genome of Tanacetum Coccineum: Genomic Comparison of Closely Related Tanacetum-Family Plants.</title>
        <authorList>
            <person name="Yamashiro T."/>
            <person name="Shiraishi A."/>
            <person name="Nakayama K."/>
            <person name="Satake H."/>
        </authorList>
    </citation>
    <scope>NUCLEOTIDE SEQUENCE</scope>
</reference>
<comment type="caution">
    <text evidence="2">The sequence shown here is derived from an EMBL/GenBank/DDBJ whole genome shotgun (WGS) entry which is preliminary data.</text>
</comment>
<evidence type="ECO:0000313" key="2">
    <source>
        <dbReference type="EMBL" id="GJT06701.1"/>
    </source>
</evidence>
<dbReference type="PANTHER" id="PTHR11439:SF495">
    <property type="entry name" value="REVERSE TRANSCRIPTASE, RNA-DEPENDENT DNA POLYMERASE-RELATED"/>
    <property type="match status" value="1"/>
</dbReference>
<accession>A0ABQ5AWN8</accession>
<feature type="region of interest" description="Disordered" evidence="1">
    <location>
        <begin position="1"/>
        <end position="80"/>
    </location>
</feature>
<proteinExistence type="predicted"/>